<proteinExistence type="predicted"/>
<comment type="caution">
    <text evidence="1">The sequence shown here is derived from an EMBL/GenBank/DDBJ whole genome shotgun (WGS) entry which is preliminary data.</text>
</comment>
<protein>
    <submittedName>
        <fullName evidence="1">Uncharacterized protein</fullName>
    </submittedName>
</protein>
<name>A0A936TD72_9ACTN</name>
<evidence type="ECO:0000313" key="2">
    <source>
        <dbReference type="Proteomes" id="UP000727993"/>
    </source>
</evidence>
<accession>A0A936TD72</accession>
<dbReference type="Proteomes" id="UP000727993">
    <property type="component" value="Unassembled WGS sequence"/>
</dbReference>
<organism evidence="1 2">
    <name type="scientific">Candidatus Neomicrothrix subdominans</name>
    <dbReference type="NCBI Taxonomy" id="2954438"/>
    <lineage>
        <taxon>Bacteria</taxon>
        <taxon>Bacillati</taxon>
        <taxon>Actinomycetota</taxon>
        <taxon>Acidimicrobiia</taxon>
        <taxon>Acidimicrobiales</taxon>
        <taxon>Microthrixaceae</taxon>
        <taxon>Candidatus Neomicrothrix</taxon>
    </lineage>
</organism>
<reference evidence="1 2" key="1">
    <citation type="submission" date="2020-10" db="EMBL/GenBank/DDBJ databases">
        <title>Connecting structure to function with the recovery of over 1000 high-quality activated sludge metagenome-assembled genomes encoding full-length rRNA genes using long-read sequencing.</title>
        <authorList>
            <person name="Singleton C.M."/>
            <person name="Petriglieri F."/>
            <person name="Kristensen J.M."/>
            <person name="Kirkegaard R.H."/>
            <person name="Michaelsen T.Y."/>
            <person name="Andersen M.H."/>
            <person name="Karst S.M."/>
            <person name="Dueholm M.S."/>
            <person name="Nielsen P.H."/>
            <person name="Albertsen M."/>
        </authorList>
    </citation>
    <scope>NUCLEOTIDE SEQUENCE [LARGE SCALE GENOMIC DNA]</scope>
    <source>
        <strain evidence="1">Lyne_18-Q3-R50-59_MAXAC.006</strain>
    </source>
</reference>
<dbReference type="AlphaFoldDB" id="A0A936TD72"/>
<evidence type="ECO:0000313" key="1">
    <source>
        <dbReference type="EMBL" id="MBK9295767.1"/>
    </source>
</evidence>
<sequence length="70" mass="7484">MDQARRVLGTAKSSQVRIAVSADLGPDLLAPWRHPTLTIVYADGQIPLEESGMVPAEGQADASLVLRITE</sequence>
<gene>
    <name evidence="1" type="ORF">IPN02_02595</name>
</gene>
<dbReference type="EMBL" id="JADJZA010000001">
    <property type="protein sequence ID" value="MBK9295767.1"/>
    <property type="molecule type" value="Genomic_DNA"/>
</dbReference>